<reference evidence="2" key="1">
    <citation type="journal article" date="2021" name="bioRxiv">
        <title>Whole Genome Assembly and Annotation of Northern Wild Rice, Zizania palustris L., Supports a Whole Genome Duplication in the Zizania Genus.</title>
        <authorList>
            <person name="Haas M."/>
            <person name="Kono T."/>
            <person name="Macchietto M."/>
            <person name="Millas R."/>
            <person name="McGilp L."/>
            <person name="Shao M."/>
            <person name="Duquette J."/>
            <person name="Hirsch C.N."/>
            <person name="Kimball J."/>
        </authorList>
    </citation>
    <scope>NUCLEOTIDE SEQUENCE</scope>
    <source>
        <tissue evidence="2">Fresh leaf tissue</tissue>
    </source>
</reference>
<reference evidence="2" key="2">
    <citation type="submission" date="2021-02" db="EMBL/GenBank/DDBJ databases">
        <authorList>
            <person name="Kimball J.A."/>
            <person name="Haas M.W."/>
            <person name="Macchietto M."/>
            <person name="Kono T."/>
            <person name="Duquette J."/>
            <person name="Shao M."/>
        </authorList>
    </citation>
    <scope>NUCLEOTIDE SEQUENCE</scope>
    <source>
        <tissue evidence="2">Fresh leaf tissue</tissue>
    </source>
</reference>
<keyword evidence="3" id="KW-1185">Reference proteome</keyword>
<feature type="region of interest" description="Disordered" evidence="1">
    <location>
        <begin position="36"/>
        <end position="57"/>
    </location>
</feature>
<protein>
    <submittedName>
        <fullName evidence="2">Uncharacterized protein</fullName>
    </submittedName>
</protein>
<dbReference type="Proteomes" id="UP000729402">
    <property type="component" value="Unassembled WGS sequence"/>
</dbReference>
<evidence type="ECO:0000313" key="3">
    <source>
        <dbReference type="Proteomes" id="UP000729402"/>
    </source>
</evidence>
<organism evidence="2 3">
    <name type="scientific">Zizania palustris</name>
    <name type="common">Northern wild rice</name>
    <dbReference type="NCBI Taxonomy" id="103762"/>
    <lineage>
        <taxon>Eukaryota</taxon>
        <taxon>Viridiplantae</taxon>
        <taxon>Streptophyta</taxon>
        <taxon>Embryophyta</taxon>
        <taxon>Tracheophyta</taxon>
        <taxon>Spermatophyta</taxon>
        <taxon>Magnoliopsida</taxon>
        <taxon>Liliopsida</taxon>
        <taxon>Poales</taxon>
        <taxon>Poaceae</taxon>
        <taxon>BOP clade</taxon>
        <taxon>Oryzoideae</taxon>
        <taxon>Oryzeae</taxon>
        <taxon>Zizaniinae</taxon>
        <taxon>Zizania</taxon>
    </lineage>
</organism>
<accession>A0A8J6BRN8</accession>
<dbReference type="AlphaFoldDB" id="A0A8J6BRN8"/>
<gene>
    <name evidence="2" type="ORF">GUJ93_ZPchr0010g8840</name>
</gene>
<proteinExistence type="predicted"/>
<comment type="caution">
    <text evidence="2">The sequence shown here is derived from an EMBL/GenBank/DDBJ whole genome shotgun (WGS) entry which is preliminary data.</text>
</comment>
<evidence type="ECO:0000256" key="1">
    <source>
        <dbReference type="SAM" id="MobiDB-lite"/>
    </source>
</evidence>
<name>A0A8J6BRN8_ZIZPA</name>
<evidence type="ECO:0000313" key="2">
    <source>
        <dbReference type="EMBL" id="KAG8088498.1"/>
    </source>
</evidence>
<sequence>MTSPLDRLRGSPLEPWCGCLRSDLMMASDLWGLRFGPSSEGTKGSGPKASGLGQAHPRTSLRHMSLGLYGSTFGPEPNLECLPPIFVQLFGPTSP</sequence>
<dbReference type="EMBL" id="JAAALK010000082">
    <property type="protein sequence ID" value="KAG8088498.1"/>
    <property type="molecule type" value="Genomic_DNA"/>
</dbReference>